<evidence type="ECO:0000313" key="6">
    <source>
        <dbReference type="EMBL" id="VDD96289.1"/>
    </source>
</evidence>
<evidence type="ECO:0000313" key="7">
    <source>
        <dbReference type="Proteomes" id="UP000274131"/>
    </source>
</evidence>
<dbReference type="InterPro" id="IPR051115">
    <property type="entry name" value="LAPTM_transporter"/>
</dbReference>
<sequence length="170" mass="19831">MKPQLIYNYIFSFFLGVISVLVILICIVLLLIAIKTENAYLLIPHLFAQVFLILFSLIVVLIVFLLIVFRSWNGIRNLLGYGDYKVNNESTEMTGYALILLHLLVAALEAVFLYIVFRLYRYLQDYELLRYRHTYWTDSDIYKTHWQTPMKTAPYGRGSPEAGDVYPYGP</sequence>
<evidence type="ECO:0000256" key="3">
    <source>
        <dbReference type="ARBA" id="ARBA00022989"/>
    </source>
</evidence>
<evidence type="ECO:0000256" key="4">
    <source>
        <dbReference type="ARBA" id="ARBA00023136"/>
    </source>
</evidence>
<accession>A0A3P6HVW5</accession>
<dbReference type="PANTHER" id="PTHR12479">
    <property type="entry name" value="LYSOSOMAL-ASSOCIATED TRANSMEMBRANE PROTEIN"/>
    <property type="match status" value="1"/>
</dbReference>
<keyword evidence="2 5" id="KW-0812">Transmembrane</keyword>
<dbReference type="Proteomes" id="UP000274131">
    <property type="component" value="Unassembled WGS sequence"/>
</dbReference>
<keyword evidence="7" id="KW-1185">Reference proteome</keyword>
<dbReference type="PANTHER" id="PTHR12479:SF19">
    <property type="entry name" value="MARVEL DOMAIN-CONTAINING PROTEIN"/>
    <property type="match status" value="1"/>
</dbReference>
<dbReference type="GO" id="GO:0012505">
    <property type="term" value="C:endomembrane system"/>
    <property type="evidence" value="ECO:0007669"/>
    <property type="project" value="UniProtKB-SubCell"/>
</dbReference>
<keyword evidence="4 5" id="KW-0472">Membrane</keyword>
<proteinExistence type="predicted"/>
<reference evidence="6 7" key="1">
    <citation type="submission" date="2018-10" db="EMBL/GenBank/DDBJ databases">
        <authorList>
            <consortium name="Pathogen Informatics"/>
        </authorList>
    </citation>
    <scope>NUCLEOTIDE SEQUENCE [LARGE SCALE GENOMIC DNA]</scope>
</reference>
<feature type="transmembrane region" description="Helical" evidence="5">
    <location>
        <begin position="96"/>
        <end position="120"/>
    </location>
</feature>
<organism evidence="6 7">
    <name type="scientific">Enterobius vermicularis</name>
    <name type="common">Human pinworm</name>
    <dbReference type="NCBI Taxonomy" id="51028"/>
    <lineage>
        <taxon>Eukaryota</taxon>
        <taxon>Metazoa</taxon>
        <taxon>Ecdysozoa</taxon>
        <taxon>Nematoda</taxon>
        <taxon>Chromadorea</taxon>
        <taxon>Rhabditida</taxon>
        <taxon>Spirurina</taxon>
        <taxon>Oxyuridomorpha</taxon>
        <taxon>Oxyuroidea</taxon>
        <taxon>Oxyuridae</taxon>
        <taxon>Enterobius</taxon>
    </lineage>
</organism>
<feature type="transmembrane region" description="Helical" evidence="5">
    <location>
        <begin position="46"/>
        <end position="69"/>
    </location>
</feature>
<gene>
    <name evidence="6" type="ORF">EVEC_LOCUS11040</name>
</gene>
<name>A0A3P6HVW5_ENTVE</name>
<dbReference type="EMBL" id="UXUI01011503">
    <property type="protein sequence ID" value="VDD96289.1"/>
    <property type="molecule type" value="Genomic_DNA"/>
</dbReference>
<evidence type="ECO:0000256" key="2">
    <source>
        <dbReference type="ARBA" id="ARBA00022692"/>
    </source>
</evidence>
<evidence type="ECO:0000256" key="5">
    <source>
        <dbReference type="SAM" id="Phobius"/>
    </source>
</evidence>
<protein>
    <submittedName>
        <fullName evidence="6">Uncharacterized protein</fullName>
    </submittedName>
</protein>
<dbReference type="OrthoDB" id="5849902at2759"/>
<keyword evidence="3 5" id="KW-1133">Transmembrane helix</keyword>
<comment type="subcellular location">
    <subcellularLocation>
        <location evidence="1">Endomembrane system</location>
        <topology evidence="1">Multi-pass membrane protein</topology>
    </subcellularLocation>
</comment>
<feature type="transmembrane region" description="Helical" evidence="5">
    <location>
        <begin position="6"/>
        <end position="34"/>
    </location>
</feature>
<evidence type="ECO:0000256" key="1">
    <source>
        <dbReference type="ARBA" id="ARBA00004127"/>
    </source>
</evidence>
<dbReference type="AlphaFoldDB" id="A0A3P6HVW5"/>
<dbReference type="GO" id="GO:0005765">
    <property type="term" value="C:lysosomal membrane"/>
    <property type="evidence" value="ECO:0007669"/>
    <property type="project" value="TreeGrafter"/>
</dbReference>